<feature type="compositionally biased region" description="Basic and acidic residues" evidence="1">
    <location>
        <begin position="1"/>
        <end position="18"/>
    </location>
</feature>
<evidence type="ECO:0000256" key="1">
    <source>
        <dbReference type="SAM" id="MobiDB-lite"/>
    </source>
</evidence>
<dbReference type="Proteomes" id="UP001501510">
    <property type="component" value="Unassembled WGS sequence"/>
</dbReference>
<comment type="caution">
    <text evidence="2">The sequence shown here is derived from an EMBL/GenBank/DDBJ whole genome shotgun (WGS) entry which is preliminary data.</text>
</comment>
<dbReference type="RefSeq" id="WP_343760423.1">
    <property type="nucleotide sequence ID" value="NZ_BAAACG010000008.1"/>
</dbReference>
<protein>
    <submittedName>
        <fullName evidence="2">Uncharacterized protein</fullName>
    </submittedName>
</protein>
<organism evidence="2 3">
    <name type="scientific">Clostridium oceanicum</name>
    <dbReference type="NCBI Taxonomy" id="1543"/>
    <lineage>
        <taxon>Bacteria</taxon>
        <taxon>Bacillati</taxon>
        <taxon>Bacillota</taxon>
        <taxon>Clostridia</taxon>
        <taxon>Eubacteriales</taxon>
        <taxon>Clostridiaceae</taxon>
        <taxon>Clostridium</taxon>
    </lineage>
</organism>
<sequence>MAKDSQPDSKLSRMEKCKFQTPIISEEGKNLKNPSKKRIHKTNK</sequence>
<reference evidence="2 3" key="1">
    <citation type="journal article" date="2019" name="Int. J. Syst. Evol. Microbiol.">
        <title>The Global Catalogue of Microorganisms (GCM) 10K type strain sequencing project: providing services to taxonomists for standard genome sequencing and annotation.</title>
        <authorList>
            <consortium name="The Broad Institute Genomics Platform"/>
            <consortium name="The Broad Institute Genome Sequencing Center for Infectious Disease"/>
            <person name="Wu L."/>
            <person name="Ma J."/>
        </authorList>
    </citation>
    <scope>NUCLEOTIDE SEQUENCE [LARGE SCALE GENOMIC DNA]</scope>
    <source>
        <strain evidence="2 3">JCM 1407</strain>
    </source>
</reference>
<feature type="region of interest" description="Disordered" evidence="1">
    <location>
        <begin position="1"/>
        <end position="44"/>
    </location>
</feature>
<keyword evidence="3" id="KW-1185">Reference proteome</keyword>
<evidence type="ECO:0000313" key="3">
    <source>
        <dbReference type="Proteomes" id="UP001501510"/>
    </source>
</evidence>
<dbReference type="EMBL" id="BAAACG010000008">
    <property type="protein sequence ID" value="GAA0738034.1"/>
    <property type="molecule type" value="Genomic_DNA"/>
</dbReference>
<accession>A0ABN1JFL1</accession>
<feature type="compositionally biased region" description="Basic residues" evidence="1">
    <location>
        <begin position="34"/>
        <end position="44"/>
    </location>
</feature>
<evidence type="ECO:0000313" key="2">
    <source>
        <dbReference type="EMBL" id="GAA0738034.1"/>
    </source>
</evidence>
<gene>
    <name evidence="2" type="ORF">GCM10008906_14930</name>
</gene>
<name>A0ABN1JFL1_9CLOT</name>
<proteinExistence type="predicted"/>